<dbReference type="EMBL" id="FNRI01000003">
    <property type="protein sequence ID" value="SEA35141.1"/>
    <property type="molecule type" value="Genomic_DNA"/>
</dbReference>
<name>A0A1H4AHB7_9BACT</name>
<dbReference type="Proteomes" id="UP000183253">
    <property type="component" value="Unassembled WGS sequence"/>
</dbReference>
<dbReference type="STRING" id="1033731.SAMN05444145_10310"/>
<dbReference type="RefSeq" id="WP_010261194.1">
    <property type="nucleotide sequence ID" value="NZ_CAEG01000010.1"/>
</dbReference>
<dbReference type="AlphaFoldDB" id="A0A1H4AHB7"/>
<proteinExistence type="predicted"/>
<sequence length="302" mass="33284">MKNLKYIVLLLSCLAVVSCTKDIDEKEPSNECSILDIKLTGQLGKAAIERVDDNQGTVTLYIFEQADYPWEAVGVEALALSAYATADVADGGTLDFRNPDRKARIIVRSQTGKQVLWTVYLKPYDPFYVGTWAVSDIKIYVDQNISGNGTGKWDTSMGGSEFGTFASPELDNVITITMNEEMVDGKFTGKIVNAAGADGLYGSFKGVYPGEYTEDAPLDMDPRLRHLIPAGESDWVLDLSTDEMKISKNNITSTMTFSRDASGNLFFDFALPNASGDTPGSNFYNNFWRSSYKFSYIVRAAE</sequence>
<protein>
    <submittedName>
        <fullName evidence="1">Uncharacterized protein</fullName>
    </submittedName>
</protein>
<dbReference type="OrthoDB" id="646864at2"/>
<accession>A0A1H4AHB7</accession>
<dbReference type="PROSITE" id="PS51257">
    <property type="entry name" value="PROKAR_LIPOPROTEIN"/>
    <property type="match status" value="1"/>
</dbReference>
<reference evidence="1 2" key="1">
    <citation type="submission" date="2016-10" db="EMBL/GenBank/DDBJ databases">
        <authorList>
            <person name="de Groot N.N."/>
        </authorList>
    </citation>
    <scope>NUCLEOTIDE SEQUENCE [LARGE SCALE GENOMIC DNA]</scope>
    <source>
        <strain evidence="1 2">DSM 25383</strain>
    </source>
</reference>
<evidence type="ECO:0000313" key="2">
    <source>
        <dbReference type="Proteomes" id="UP000183253"/>
    </source>
</evidence>
<gene>
    <name evidence="1" type="ORF">SAMN05444145_10310</name>
</gene>
<keyword evidence="2" id="KW-1185">Reference proteome</keyword>
<organism evidence="1 2">
    <name type="scientific">Alistipes timonensis JC136</name>
    <dbReference type="NCBI Taxonomy" id="1033731"/>
    <lineage>
        <taxon>Bacteria</taxon>
        <taxon>Pseudomonadati</taxon>
        <taxon>Bacteroidota</taxon>
        <taxon>Bacteroidia</taxon>
        <taxon>Bacteroidales</taxon>
        <taxon>Rikenellaceae</taxon>
        <taxon>Alistipes</taxon>
    </lineage>
</organism>
<evidence type="ECO:0000313" key="1">
    <source>
        <dbReference type="EMBL" id="SEA35141.1"/>
    </source>
</evidence>